<proteinExistence type="predicted"/>
<gene>
    <name evidence="2" type="ORF">GCM10007209_37870</name>
</gene>
<name>A0A830DYR6_9EURY</name>
<protein>
    <submittedName>
        <fullName evidence="2">Uncharacterized protein</fullName>
    </submittedName>
</protein>
<evidence type="ECO:0000313" key="3">
    <source>
        <dbReference type="Proteomes" id="UP000646833"/>
    </source>
</evidence>
<dbReference type="AlphaFoldDB" id="A0A830DYR6"/>
<dbReference type="Proteomes" id="UP000646833">
    <property type="component" value="Unassembled WGS sequence"/>
</dbReference>
<reference evidence="2" key="2">
    <citation type="submission" date="2020-09" db="EMBL/GenBank/DDBJ databases">
        <authorList>
            <person name="Sun Q."/>
            <person name="Sedlacek I."/>
        </authorList>
    </citation>
    <scope>NUCLEOTIDE SEQUENCE</scope>
    <source>
        <strain evidence="2">CCM 7217</strain>
    </source>
</reference>
<organism evidence="2 3">
    <name type="scientific">Haloferax sulfurifontis</name>
    <dbReference type="NCBI Taxonomy" id="255616"/>
    <lineage>
        <taxon>Archaea</taxon>
        <taxon>Methanobacteriati</taxon>
        <taxon>Methanobacteriota</taxon>
        <taxon>Stenosarchaea group</taxon>
        <taxon>Halobacteria</taxon>
        <taxon>Halobacteriales</taxon>
        <taxon>Haloferacaceae</taxon>
        <taxon>Haloferax</taxon>
    </lineage>
</organism>
<dbReference type="RefSeq" id="WP_152420704.1">
    <property type="nucleotide sequence ID" value="NZ_BMCI01000010.1"/>
</dbReference>
<reference evidence="2" key="1">
    <citation type="journal article" date="2014" name="Int. J. Syst. Evol. Microbiol.">
        <title>Complete genome sequence of Corynebacterium casei LMG S-19264T (=DSM 44701T), isolated from a smear-ripened cheese.</title>
        <authorList>
            <consortium name="US DOE Joint Genome Institute (JGI-PGF)"/>
            <person name="Walter F."/>
            <person name="Albersmeier A."/>
            <person name="Kalinowski J."/>
            <person name="Ruckert C."/>
        </authorList>
    </citation>
    <scope>NUCLEOTIDE SEQUENCE</scope>
    <source>
        <strain evidence="2">CCM 7217</strain>
    </source>
</reference>
<feature type="region of interest" description="Disordered" evidence="1">
    <location>
        <begin position="1"/>
        <end position="25"/>
    </location>
</feature>
<comment type="caution">
    <text evidence="2">The sequence shown here is derived from an EMBL/GenBank/DDBJ whole genome shotgun (WGS) entry which is preliminary data.</text>
</comment>
<evidence type="ECO:0000313" key="2">
    <source>
        <dbReference type="EMBL" id="GGC72380.1"/>
    </source>
</evidence>
<accession>A0A830DYR6</accession>
<evidence type="ECO:0000256" key="1">
    <source>
        <dbReference type="SAM" id="MobiDB-lite"/>
    </source>
</evidence>
<dbReference type="EMBL" id="BMCI01000010">
    <property type="protein sequence ID" value="GGC72380.1"/>
    <property type="molecule type" value="Genomic_DNA"/>
</dbReference>
<sequence>MSTTEPTTRTEEMAANGGYTGLVPDERARETLRGNADTEAVAALREHMAEGTRPTAEVVEQVVSEMDVVARRVHGARITDHRFEDGVWHFREFNGYVEKGGRYRPETDAERERCLETIHREIAGAVILDGDAWEDDIKVVYHAIHSVDPRAQEGQR</sequence>